<evidence type="ECO:0000313" key="2">
    <source>
        <dbReference type="Proteomes" id="UP000716906"/>
    </source>
</evidence>
<keyword evidence="2" id="KW-1185">Reference proteome</keyword>
<dbReference type="EMBL" id="JACLYY010000002">
    <property type="protein sequence ID" value="MBM6737212.1"/>
    <property type="molecule type" value="Genomic_DNA"/>
</dbReference>
<evidence type="ECO:0000313" key="1">
    <source>
        <dbReference type="EMBL" id="MBM6737212.1"/>
    </source>
</evidence>
<gene>
    <name evidence="1" type="ORF">H7U36_03705</name>
</gene>
<organism evidence="1 2">
    <name type="scientific">Faecalicatena fissicatena</name>
    <dbReference type="NCBI Taxonomy" id="290055"/>
    <lineage>
        <taxon>Bacteria</taxon>
        <taxon>Bacillati</taxon>
        <taxon>Bacillota</taxon>
        <taxon>Clostridia</taxon>
        <taxon>Lachnospirales</taxon>
        <taxon>Lachnospiraceae</taxon>
        <taxon>Faecalicatena</taxon>
    </lineage>
</organism>
<proteinExistence type="predicted"/>
<reference evidence="1 2" key="1">
    <citation type="journal article" date="2021" name="Sci. Rep.">
        <title>The distribution of antibiotic resistance genes in chicken gut microbiota commensals.</title>
        <authorList>
            <person name="Juricova H."/>
            <person name="Matiasovicova J."/>
            <person name="Kubasova T."/>
            <person name="Cejkova D."/>
            <person name="Rychlik I."/>
        </authorList>
    </citation>
    <scope>NUCLEOTIDE SEQUENCE [LARGE SCALE GENOMIC DNA]</scope>
    <source>
        <strain evidence="1 2">An773</strain>
    </source>
</reference>
<comment type="caution">
    <text evidence="1">The sequence shown here is derived from an EMBL/GenBank/DDBJ whole genome shotgun (WGS) entry which is preliminary data.</text>
</comment>
<dbReference type="RefSeq" id="WP_033125706.1">
    <property type="nucleotide sequence ID" value="NZ_JACLYY010000002.1"/>
</dbReference>
<dbReference type="Proteomes" id="UP000716906">
    <property type="component" value="Unassembled WGS sequence"/>
</dbReference>
<sequence length="116" mass="12828">MGKRIKLQNINFAKVGDGVGNVAKDVVKFIGNHKEEFLGGGLLLAVADSIRVRLSRKKDQKAFEESSVKQQKVTRKHEAEINALRTEAEQAHEANRYIDQLEQIVKNITEGGGGSK</sequence>
<protein>
    <submittedName>
        <fullName evidence="1">Uncharacterized protein</fullName>
    </submittedName>
</protein>
<name>A0ABS2E6E6_9FIRM</name>
<accession>A0ABS2E6E6</accession>